<gene>
    <name evidence="8" type="ORF">H9637_10670</name>
</gene>
<evidence type="ECO:0000256" key="6">
    <source>
        <dbReference type="ARBA" id="ARBA00023014"/>
    </source>
</evidence>
<dbReference type="NCBIfam" id="TIGR02179">
    <property type="entry name" value="PorD_KorD"/>
    <property type="match status" value="1"/>
</dbReference>
<keyword evidence="2" id="KW-0004">4Fe-4S</keyword>
<dbReference type="Gene3D" id="3.30.70.20">
    <property type="match status" value="1"/>
</dbReference>
<comment type="caution">
    <text evidence="8">The sequence shown here is derived from an EMBL/GenBank/DDBJ whole genome shotgun (WGS) entry which is preliminary data.</text>
</comment>
<evidence type="ECO:0000313" key="8">
    <source>
        <dbReference type="EMBL" id="MBD8047496.1"/>
    </source>
</evidence>
<dbReference type="PANTHER" id="PTHR43724">
    <property type="entry name" value="PYRUVATE SYNTHASE SUBUNIT PORD"/>
    <property type="match status" value="1"/>
</dbReference>
<organism evidence="8 9">
    <name type="scientific">Clostridium faecium</name>
    <dbReference type="NCBI Taxonomy" id="2762223"/>
    <lineage>
        <taxon>Bacteria</taxon>
        <taxon>Bacillati</taxon>
        <taxon>Bacillota</taxon>
        <taxon>Clostridia</taxon>
        <taxon>Eubacteriales</taxon>
        <taxon>Clostridiaceae</taxon>
        <taxon>Clostridium</taxon>
    </lineage>
</organism>
<keyword evidence="3" id="KW-0479">Metal-binding</keyword>
<evidence type="ECO:0000256" key="5">
    <source>
        <dbReference type="ARBA" id="ARBA00023004"/>
    </source>
</evidence>
<feature type="domain" description="4Fe-4S ferredoxin-type" evidence="7">
    <location>
        <begin position="39"/>
        <end position="68"/>
    </location>
</feature>
<keyword evidence="9" id="KW-1185">Reference proteome</keyword>
<evidence type="ECO:0000256" key="4">
    <source>
        <dbReference type="ARBA" id="ARBA00022737"/>
    </source>
</evidence>
<dbReference type="Pfam" id="PF14697">
    <property type="entry name" value="Fer4_21"/>
    <property type="match status" value="1"/>
</dbReference>
<evidence type="ECO:0000256" key="3">
    <source>
        <dbReference type="ARBA" id="ARBA00022723"/>
    </source>
</evidence>
<protein>
    <submittedName>
        <fullName evidence="8">4Fe-4S binding protein</fullName>
    </submittedName>
</protein>
<name>A0ABR8YT99_9CLOT</name>
<keyword evidence="4" id="KW-0677">Repeat</keyword>
<dbReference type="PROSITE" id="PS51379">
    <property type="entry name" value="4FE4S_FER_2"/>
    <property type="match status" value="2"/>
</dbReference>
<sequence length="98" mass="11355">MNKPRLRQYKKPSHISEYPLGPCYKAGHLVTKNAGWRNEKPIIDHEKCVNCLQCYMYCPDGVIFKKDNNIDIDYDFCKGCGICAKVCIPKAIRMEREV</sequence>
<dbReference type="InterPro" id="IPR017896">
    <property type="entry name" value="4Fe4S_Fe-S-bd"/>
</dbReference>
<dbReference type="PANTHER" id="PTHR43724:SF1">
    <property type="entry name" value="PYRUVATE SYNTHASE SUBUNIT PORD"/>
    <property type="match status" value="1"/>
</dbReference>
<feature type="domain" description="4Fe-4S ferredoxin-type" evidence="7">
    <location>
        <begin position="70"/>
        <end position="97"/>
    </location>
</feature>
<dbReference type="RefSeq" id="WP_191740466.1">
    <property type="nucleotide sequence ID" value="NZ_JACSQB010000079.1"/>
</dbReference>
<evidence type="ECO:0000256" key="1">
    <source>
        <dbReference type="ARBA" id="ARBA00001966"/>
    </source>
</evidence>
<evidence type="ECO:0000259" key="7">
    <source>
        <dbReference type="PROSITE" id="PS51379"/>
    </source>
</evidence>
<dbReference type="Proteomes" id="UP000627166">
    <property type="component" value="Unassembled WGS sequence"/>
</dbReference>
<dbReference type="EMBL" id="JACSQB010000079">
    <property type="protein sequence ID" value="MBD8047496.1"/>
    <property type="molecule type" value="Genomic_DNA"/>
</dbReference>
<proteinExistence type="predicted"/>
<keyword evidence="6" id="KW-0411">Iron-sulfur</keyword>
<keyword evidence="5" id="KW-0408">Iron</keyword>
<dbReference type="SUPFAM" id="SSF54862">
    <property type="entry name" value="4Fe-4S ferredoxins"/>
    <property type="match status" value="1"/>
</dbReference>
<comment type="cofactor">
    <cofactor evidence="1">
        <name>[4Fe-4S] cluster</name>
        <dbReference type="ChEBI" id="CHEBI:49883"/>
    </cofactor>
</comment>
<reference evidence="8 9" key="1">
    <citation type="submission" date="2020-08" db="EMBL/GenBank/DDBJ databases">
        <title>A Genomic Blueprint of the Chicken Gut Microbiome.</title>
        <authorList>
            <person name="Gilroy R."/>
            <person name="Ravi A."/>
            <person name="Getino M."/>
            <person name="Pursley I."/>
            <person name="Horton D.L."/>
            <person name="Alikhan N.-F."/>
            <person name="Baker D."/>
            <person name="Gharbi K."/>
            <person name="Hall N."/>
            <person name="Watson M."/>
            <person name="Adriaenssens E.M."/>
            <person name="Foster-Nyarko E."/>
            <person name="Jarju S."/>
            <person name="Secka A."/>
            <person name="Antonio M."/>
            <person name="Oren A."/>
            <person name="Chaudhuri R."/>
            <person name="La Ragione R.M."/>
            <person name="Hildebrand F."/>
            <person name="Pallen M.J."/>
        </authorList>
    </citation>
    <scope>NUCLEOTIDE SEQUENCE [LARGE SCALE GENOMIC DNA]</scope>
    <source>
        <strain evidence="8 9">N37</strain>
    </source>
</reference>
<evidence type="ECO:0000256" key="2">
    <source>
        <dbReference type="ARBA" id="ARBA00022485"/>
    </source>
</evidence>
<dbReference type="InterPro" id="IPR011898">
    <property type="entry name" value="PorD_KorD"/>
</dbReference>
<evidence type="ECO:0000313" key="9">
    <source>
        <dbReference type="Proteomes" id="UP000627166"/>
    </source>
</evidence>
<accession>A0ABR8YT99</accession>